<proteinExistence type="predicted"/>
<gene>
    <name evidence="7" type="ORF">JKP88DRAFT_216542</name>
</gene>
<dbReference type="InterPro" id="IPR039771">
    <property type="entry name" value="Csl4"/>
</dbReference>
<evidence type="ECO:0000256" key="2">
    <source>
        <dbReference type="ARBA" id="ARBA00022490"/>
    </source>
</evidence>
<dbReference type="GO" id="GO:0005730">
    <property type="term" value="C:nucleolus"/>
    <property type="evidence" value="ECO:0007669"/>
    <property type="project" value="UniProtKB-SubCell"/>
</dbReference>
<comment type="caution">
    <text evidence="7">The sequence shown here is derived from an EMBL/GenBank/DDBJ whole genome shotgun (WGS) entry which is preliminary data.</text>
</comment>
<dbReference type="SUPFAM" id="SSF110324">
    <property type="entry name" value="Ribosomal L27 protein-like"/>
    <property type="match status" value="1"/>
</dbReference>
<accession>A0A835YI70</accession>
<evidence type="ECO:0000256" key="1">
    <source>
        <dbReference type="ARBA" id="ARBA00004604"/>
    </source>
</evidence>
<dbReference type="InterPro" id="IPR012340">
    <property type="entry name" value="NA-bd_OB-fold"/>
</dbReference>
<dbReference type="EMBL" id="JAFCMP010000547">
    <property type="protein sequence ID" value="KAG5175620.1"/>
    <property type="molecule type" value="Genomic_DNA"/>
</dbReference>
<dbReference type="FunFam" id="2.40.50.140:FF:000198">
    <property type="entry name" value="Exosome complex component CSL4"/>
    <property type="match status" value="1"/>
</dbReference>
<organism evidence="7 8">
    <name type="scientific">Tribonema minus</name>
    <dbReference type="NCBI Taxonomy" id="303371"/>
    <lineage>
        <taxon>Eukaryota</taxon>
        <taxon>Sar</taxon>
        <taxon>Stramenopiles</taxon>
        <taxon>Ochrophyta</taxon>
        <taxon>PX clade</taxon>
        <taxon>Xanthophyceae</taxon>
        <taxon>Tribonematales</taxon>
        <taxon>Tribonemataceae</taxon>
        <taxon>Tribonema</taxon>
    </lineage>
</organism>
<comment type="subcellular location">
    <subcellularLocation>
        <location evidence="1">Nucleus</location>
        <location evidence="1">Nucleolus</location>
    </subcellularLocation>
</comment>
<keyword evidence="8" id="KW-1185">Reference proteome</keyword>
<evidence type="ECO:0000313" key="8">
    <source>
        <dbReference type="Proteomes" id="UP000664859"/>
    </source>
</evidence>
<dbReference type="PANTHER" id="PTHR12686:SF8">
    <property type="entry name" value="EXOSOME COMPLEX COMPONENT CSL4"/>
    <property type="match status" value="1"/>
</dbReference>
<dbReference type="SUPFAM" id="SSF50249">
    <property type="entry name" value="Nucleic acid-binding proteins"/>
    <property type="match status" value="1"/>
</dbReference>
<dbReference type="GO" id="GO:0003723">
    <property type="term" value="F:RNA binding"/>
    <property type="evidence" value="ECO:0007669"/>
    <property type="project" value="InterPro"/>
</dbReference>
<dbReference type="GO" id="GO:0006396">
    <property type="term" value="P:RNA processing"/>
    <property type="evidence" value="ECO:0007669"/>
    <property type="project" value="InterPro"/>
</dbReference>
<name>A0A835YI70_9STRA</name>
<feature type="domain" description="Exosome complex component CSL4 C-terminal" evidence="5">
    <location>
        <begin position="96"/>
        <end position="136"/>
    </location>
</feature>
<keyword evidence="2" id="KW-0963">Cytoplasm</keyword>
<evidence type="ECO:0000256" key="4">
    <source>
        <dbReference type="SAM" id="MobiDB-lite"/>
    </source>
</evidence>
<evidence type="ECO:0000259" key="6">
    <source>
        <dbReference type="Pfam" id="PF14382"/>
    </source>
</evidence>
<dbReference type="OrthoDB" id="440760at2759"/>
<dbReference type="CDD" id="cd05791">
    <property type="entry name" value="S1_CSL4"/>
    <property type="match status" value="1"/>
</dbReference>
<dbReference type="Pfam" id="PF14382">
    <property type="entry name" value="ECR1_N"/>
    <property type="match status" value="1"/>
</dbReference>
<dbReference type="PANTHER" id="PTHR12686">
    <property type="entry name" value="3'-5' EXORIBONUCLEASE CSL4-RELATED"/>
    <property type="match status" value="1"/>
</dbReference>
<dbReference type="InterPro" id="IPR019495">
    <property type="entry name" value="EXOSC1_C"/>
</dbReference>
<dbReference type="Gene3D" id="2.40.50.100">
    <property type="match status" value="1"/>
</dbReference>
<dbReference type="Gene3D" id="2.40.50.140">
    <property type="entry name" value="Nucleic acid-binding proteins"/>
    <property type="match status" value="1"/>
</dbReference>
<dbReference type="GO" id="GO:0005737">
    <property type="term" value="C:cytoplasm"/>
    <property type="evidence" value="ECO:0007669"/>
    <property type="project" value="TreeGrafter"/>
</dbReference>
<evidence type="ECO:0000313" key="7">
    <source>
        <dbReference type="EMBL" id="KAG5175620.1"/>
    </source>
</evidence>
<evidence type="ECO:0000259" key="5">
    <source>
        <dbReference type="Pfam" id="PF10447"/>
    </source>
</evidence>
<sequence>MASTQLACPGDRLGRASEFTSGPGTYTRGPHIFASLVGPVLQQEGAEGGLPVITVRGGRNAQDQVIEVGDVVMARVTRVRALLASVEILCAGETVLREAYNGIIKKEDVRATEVDRVDMGQSFRPGDIVRARVSSLGDARQYYLTTAAPDLGVRWAKSDASGAIMVPVSWQEMQCPVTGVREPRKCARPDAS</sequence>
<feature type="region of interest" description="Disordered" evidence="4">
    <location>
        <begin position="1"/>
        <end position="24"/>
    </location>
</feature>
<protein>
    <recommendedName>
        <fullName evidence="9">S1 motif domain-containing protein</fullName>
    </recommendedName>
</protein>
<dbReference type="InterPro" id="IPR025721">
    <property type="entry name" value="Exosome_cplx_N_dom"/>
</dbReference>
<dbReference type="AlphaFoldDB" id="A0A835YI70"/>
<reference evidence="7" key="1">
    <citation type="submission" date="2021-02" db="EMBL/GenBank/DDBJ databases">
        <title>First Annotated Genome of the Yellow-green Alga Tribonema minus.</title>
        <authorList>
            <person name="Mahan K.M."/>
        </authorList>
    </citation>
    <scope>NUCLEOTIDE SEQUENCE</scope>
    <source>
        <strain evidence="7">UTEX B ZZ1240</strain>
    </source>
</reference>
<feature type="domain" description="Exosome complex component N-terminal" evidence="6">
    <location>
        <begin position="6"/>
        <end position="40"/>
    </location>
</feature>
<evidence type="ECO:0008006" key="9">
    <source>
        <dbReference type="Google" id="ProtNLM"/>
    </source>
</evidence>
<keyword evidence="3" id="KW-0271">Exosome</keyword>
<evidence type="ECO:0000256" key="3">
    <source>
        <dbReference type="ARBA" id="ARBA00022835"/>
    </source>
</evidence>
<dbReference type="Pfam" id="PF10447">
    <property type="entry name" value="EXOSC1"/>
    <property type="match status" value="1"/>
</dbReference>
<dbReference type="Proteomes" id="UP000664859">
    <property type="component" value="Unassembled WGS sequence"/>
</dbReference>
<dbReference type="GO" id="GO:0000176">
    <property type="term" value="C:nuclear exosome (RNase complex)"/>
    <property type="evidence" value="ECO:0007669"/>
    <property type="project" value="TreeGrafter"/>
</dbReference>